<evidence type="ECO:0000256" key="1">
    <source>
        <dbReference type="SAM" id="MobiDB-lite"/>
    </source>
</evidence>
<sequence>MLGFYRRTLYGCAQPSDDRSSLTHAFPAADAATRGLAIRGHGGGGRLHVCLAHPHLRVSFPPLEGVRVVALLGDKDEAGRAERDLADRGPAGVAHHLVAHEDLQRPLPQQPAAVKVFHVVLEGLVEVEHTARVVDEDGRVVVLLVGERGVVLIVLLLLRRGPHGREPDAFAAAAGAVAVVQAVEEPCDERRRVRRAPHHAVEEQHLAPHITRLLRGAEARDEGDVDRLRVPVPVAAHVELPADLEHHAAEGAVRDNRAGQHRVETPVRLPLILAEHGRHGGVDLHVGVERAAGGDVVAAEPAEVAVARRLRGGGEGRLRVQQRAVGHGRHGACVDAQAAEGGLRLQHRVAQDGRRGGDHRRHEEGHQTDGADVEEALVNVVHGEKTRKRY</sequence>
<evidence type="ECO:0000313" key="3">
    <source>
        <dbReference type="Proteomes" id="UP000015354"/>
    </source>
</evidence>
<feature type="compositionally biased region" description="Basic and acidic residues" evidence="1">
    <location>
        <begin position="351"/>
        <end position="369"/>
    </location>
</feature>
<feature type="region of interest" description="Disordered" evidence="1">
    <location>
        <begin position="351"/>
        <end position="370"/>
    </location>
</feature>
<keyword evidence="3" id="KW-1185">Reference proteome</keyword>
<comment type="caution">
    <text evidence="2">The sequence shown here is derived from an EMBL/GenBank/DDBJ whole genome shotgun (WGS) entry which is preliminary data.</text>
</comment>
<gene>
    <name evidence="2" type="ORF">STCU_08879</name>
</gene>
<proteinExistence type="predicted"/>
<accession>S9V1D2</accession>
<reference evidence="2 3" key="1">
    <citation type="journal article" date="2013" name="PLoS ONE">
        <title>Predicting the Proteins of Angomonas deanei, Strigomonas culicis and Their Respective Endosymbionts Reveals New Aspects of the Trypanosomatidae Family.</title>
        <authorList>
            <person name="Motta M.C."/>
            <person name="Martins A.C."/>
            <person name="de Souza S.S."/>
            <person name="Catta-Preta C.M."/>
            <person name="Silva R."/>
            <person name="Klein C.C."/>
            <person name="de Almeida L.G."/>
            <person name="de Lima Cunha O."/>
            <person name="Ciapina L.P."/>
            <person name="Brocchi M."/>
            <person name="Colabardini A.C."/>
            <person name="de Araujo Lima B."/>
            <person name="Machado C.R."/>
            <person name="de Almeida Soares C.M."/>
            <person name="Probst C.M."/>
            <person name="de Menezes C.B."/>
            <person name="Thompson C.E."/>
            <person name="Bartholomeu D.C."/>
            <person name="Gradia D.F."/>
            <person name="Pavoni D.P."/>
            <person name="Grisard E.C."/>
            <person name="Fantinatti-Garboggini F."/>
            <person name="Marchini F.K."/>
            <person name="Rodrigues-Luiz G.F."/>
            <person name="Wagner G."/>
            <person name="Goldman G.H."/>
            <person name="Fietto J.L."/>
            <person name="Elias M.C."/>
            <person name="Goldman M.H."/>
            <person name="Sagot M.F."/>
            <person name="Pereira M."/>
            <person name="Stoco P.H."/>
            <person name="de Mendonca-Neto R.P."/>
            <person name="Teixeira S.M."/>
            <person name="Maciel T.E."/>
            <person name="de Oliveira Mendes T.A."/>
            <person name="Urmenyi T.P."/>
            <person name="de Souza W."/>
            <person name="Schenkman S."/>
            <person name="de Vasconcelos A.T."/>
        </authorList>
    </citation>
    <scope>NUCLEOTIDE SEQUENCE [LARGE SCALE GENOMIC DNA]</scope>
</reference>
<name>S9V1D2_9TRYP</name>
<dbReference type="EMBL" id="ATMH01008879">
    <property type="protein sequence ID" value="EPY20691.1"/>
    <property type="molecule type" value="Genomic_DNA"/>
</dbReference>
<organism evidence="2 3">
    <name type="scientific">Strigomonas culicis</name>
    <dbReference type="NCBI Taxonomy" id="28005"/>
    <lineage>
        <taxon>Eukaryota</taxon>
        <taxon>Discoba</taxon>
        <taxon>Euglenozoa</taxon>
        <taxon>Kinetoplastea</taxon>
        <taxon>Metakinetoplastina</taxon>
        <taxon>Trypanosomatida</taxon>
        <taxon>Trypanosomatidae</taxon>
        <taxon>Strigomonadinae</taxon>
        <taxon>Strigomonas</taxon>
    </lineage>
</organism>
<evidence type="ECO:0000313" key="2">
    <source>
        <dbReference type="EMBL" id="EPY20691.1"/>
    </source>
</evidence>
<protein>
    <submittedName>
        <fullName evidence="2">Uncharacterized protein</fullName>
    </submittedName>
</protein>
<dbReference type="AlphaFoldDB" id="S9V1D2"/>
<dbReference type="Proteomes" id="UP000015354">
    <property type="component" value="Unassembled WGS sequence"/>
</dbReference>